<feature type="domain" description="DUF8020" evidence="3">
    <location>
        <begin position="39"/>
        <end position="110"/>
    </location>
</feature>
<feature type="signal peptide" evidence="2">
    <location>
        <begin position="1"/>
        <end position="32"/>
    </location>
</feature>
<organism evidence="4 5">
    <name type="scientific">Nocardia kruczakiae</name>
    <dbReference type="NCBI Taxonomy" id="261477"/>
    <lineage>
        <taxon>Bacteria</taxon>
        <taxon>Bacillati</taxon>
        <taxon>Actinomycetota</taxon>
        <taxon>Actinomycetes</taxon>
        <taxon>Mycobacteriales</taxon>
        <taxon>Nocardiaceae</taxon>
        <taxon>Nocardia</taxon>
    </lineage>
</organism>
<dbReference type="EMBL" id="JAVDWW010000007">
    <property type="protein sequence ID" value="MDR7170564.1"/>
    <property type="molecule type" value="Genomic_DNA"/>
</dbReference>
<reference evidence="4 5" key="1">
    <citation type="submission" date="2023-07" db="EMBL/GenBank/DDBJ databases">
        <title>Sorghum-associated microbial communities from plants grown in Nebraska, USA.</title>
        <authorList>
            <person name="Schachtman D."/>
        </authorList>
    </citation>
    <scope>NUCLEOTIDE SEQUENCE [LARGE SCALE GENOMIC DNA]</scope>
    <source>
        <strain evidence="4 5">4272</strain>
    </source>
</reference>
<protein>
    <submittedName>
        <fullName evidence="4">Uncharacterized protein YcfJ</fullName>
    </submittedName>
</protein>
<dbReference type="InterPro" id="IPR058333">
    <property type="entry name" value="DUF8020"/>
</dbReference>
<evidence type="ECO:0000313" key="4">
    <source>
        <dbReference type="EMBL" id="MDR7170564.1"/>
    </source>
</evidence>
<accession>A0ABU1XJ57</accession>
<dbReference type="RefSeq" id="WP_245660886.1">
    <property type="nucleotide sequence ID" value="NZ_JAVDWW010000007.1"/>
</dbReference>
<dbReference type="Pfam" id="PF26059">
    <property type="entry name" value="DUF8020"/>
    <property type="match status" value="1"/>
</dbReference>
<keyword evidence="1" id="KW-1133">Transmembrane helix</keyword>
<evidence type="ECO:0000313" key="5">
    <source>
        <dbReference type="Proteomes" id="UP001251217"/>
    </source>
</evidence>
<keyword evidence="1" id="KW-0812">Transmembrane</keyword>
<comment type="caution">
    <text evidence="4">The sequence shown here is derived from an EMBL/GenBank/DDBJ whole genome shotgun (WGS) entry which is preliminary data.</text>
</comment>
<feature type="chain" id="PRO_5047375567" evidence="2">
    <location>
        <begin position="33"/>
        <end position="224"/>
    </location>
</feature>
<feature type="transmembrane region" description="Helical" evidence="1">
    <location>
        <begin position="176"/>
        <end position="200"/>
    </location>
</feature>
<gene>
    <name evidence="4" type="ORF">J2W56_004315</name>
</gene>
<keyword evidence="2" id="KW-0732">Signal</keyword>
<keyword evidence="1" id="KW-0472">Membrane</keyword>
<evidence type="ECO:0000256" key="1">
    <source>
        <dbReference type="SAM" id="Phobius"/>
    </source>
</evidence>
<evidence type="ECO:0000256" key="2">
    <source>
        <dbReference type="SAM" id="SignalP"/>
    </source>
</evidence>
<sequence>MEIGTGMFLRKFAAVALPAVVAVALGAGTVHADTGAPTVRYETHLTGNTVETTLDGGFFRVDADGRTVDVTDTDGRTLVTLPLSFRQDGLEYPMPHQVRNDARVLDLTVVKDAAAARPVPVTPVASPRENQNAMNAFATQFGLATAIGSFVGTAAGAVIGGVIGAAAALPTGPGIIAGFITGATVGAIIGTIVVGGPALIIAGVDLVSTLAAPAGTTKWNDTTY</sequence>
<dbReference type="Proteomes" id="UP001251217">
    <property type="component" value="Unassembled WGS sequence"/>
</dbReference>
<keyword evidence="5" id="KW-1185">Reference proteome</keyword>
<evidence type="ECO:0000259" key="3">
    <source>
        <dbReference type="Pfam" id="PF26059"/>
    </source>
</evidence>
<name>A0ABU1XJ57_9NOCA</name>
<feature type="transmembrane region" description="Helical" evidence="1">
    <location>
        <begin position="141"/>
        <end position="169"/>
    </location>
</feature>
<proteinExistence type="predicted"/>